<proteinExistence type="predicted"/>
<accession>A0A6B9JBY7</accession>
<evidence type="ECO:0000313" key="2">
    <source>
        <dbReference type="Proteomes" id="UP000433471"/>
    </source>
</evidence>
<dbReference type="EMBL" id="MN718199">
    <property type="protein sequence ID" value="QGZ16102.1"/>
    <property type="molecule type" value="Genomic_DNA"/>
</dbReference>
<keyword evidence="2" id="KW-1185">Reference proteome</keyword>
<gene>
    <name evidence="1" type="ORF">Kuja_1110</name>
</gene>
<sequence length="74" mass="8163">MCQVIIDNVPDIIAKIEEGAWNFAQWDLEALISSCEITPLQADKLKNAKADLIVGRGDVCISKLNAILSECQYL</sequence>
<reference evidence="1 2" key="1">
    <citation type="submission" date="2019-11" db="EMBL/GenBank/DDBJ databases">
        <title>Characterization of a novel member of the family Ackermannviridae.</title>
        <authorList>
            <person name="Maina A.N."/>
            <person name="Mwaura F.B."/>
            <person name="Jumba M."/>
        </authorList>
    </citation>
    <scope>NUCLEOTIDE SEQUENCE [LARGE SCALE GENOMIC DNA]</scope>
</reference>
<dbReference type="Proteomes" id="UP000433471">
    <property type="component" value="Segment"/>
</dbReference>
<name>A0A6B9JBY7_9CAUD</name>
<organism evidence="1 2">
    <name type="scientific">Vibrio phage vB_VchM_Kuja</name>
    <dbReference type="NCBI Taxonomy" id="2686437"/>
    <lineage>
        <taxon>Viruses</taxon>
        <taxon>Duplodnaviria</taxon>
        <taxon>Heunggongvirae</taxon>
        <taxon>Uroviricota</taxon>
        <taxon>Caudoviricetes</taxon>
        <taxon>Pantevenvirales</taxon>
        <taxon>Ackermannviridae</taxon>
        <taxon>Kujavirus</taxon>
        <taxon>Kujavirus kuja</taxon>
    </lineage>
</organism>
<evidence type="ECO:0000313" key="1">
    <source>
        <dbReference type="EMBL" id="QGZ16102.1"/>
    </source>
</evidence>
<protein>
    <submittedName>
        <fullName evidence="1">Uncharacterized protein</fullName>
    </submittedName>
</protein>